<keyword evidence="1" id="KW-0676">Redox-active center</keyword>
<feature type="domain" description="Glutaredoxin" evidence="2">
    <location>
        <begin position="83"/>
        <end position="142"/>
    </location>
</feature>
<evidence type="ECO:0000256" key="1">
    <source>
        <dbReference type="ARBA" id="ARBA00023284"/>
    </source>
</evidence>
<keyword evidence="5" id="KW-1185">Reference proteome</keyword>
<organism evidence="3 5">
    <name type="scientific">Durusdinium trenchii</name>
    <dbReference type="NCBI Taxonomy" id="1381693"/>
    <lineage>
        <taxon>Eukaryota</taxon>
        <taxon>Sar</taxon>
        <taxon>Alveolata</taxon>
        <taxon>Dinophyceae</taxon>
        <taxon>Suessiales</taxon>
        <taxon>Symbiodiniaceae</taxon>
        <taxon>Durusdinium</taxon>
    </lineage>
</organism>
<name>A0ABP0S1U2_9DINO</name>
<dbReference type="EMBL" id="CAXAMM010042696">
    <property type="protein sequence ID" value="CAK9106295.1"/>
    <property type="molecule type" value="Genomic_DNA"/>
</dbReference>
<dbReference type="EMBL" id="CAXAMM010042773">
    <property type="protein sequence ID" value="CAK9106604.1"/>
    <property type="molecule type" value="Genomic_DNA"/>
</dbReference>
<dbReference type="SUPFAM" id="SSF52833">
    <property type="entry name" value="Thioredoxin-like"/>
    <property type="match status" value="1"/>
</dbReference>
<dbReference type="InterPro" id="IPR004480">
    <property type="entry name" value="Monothiol_GRX-rel"/>
</dbReference>
<sequence>MVSRTWRRILGAVPPARHLPRAVRAVRAAASVAAGASVAGCPGRPTFLEPPPCRSKAHAPVEPGTAKASEEEVEELLSRSKTVLFMKGSPELPRCRFSRLAVEILRQHQVEFDYVDVLENPSVRLALQDRWPTFPQLYSEGVLLGGSDQMKELASQGELLNALRSSTGRDRASLALAFAR</sequence>
<dbReference type="InterPro" id="IPR002109">
    <property type="entry name" value="Glutaredoxin"/>
</dbReference>
<evidence type="ECO:0000313" key="5">
    <source>
        <dbReference type="Proteomes" id="UP001642464"/>
    </source>
</evidence>
<dbReference type="PANTHER" id="PTHR10293:SF16">
    <property type="entry name" value="GLUTAREDOXIN-RELATED PROTEIN 5, MITOCHONDRIAL"/>
    <property type="match status" value="1"/>
</dbReference>
<dbReference type="Gene3D" id="3.40.30.10">
    <property type="entry name" value="Glutaredoxin"/>
    <property type="match status" value="1"/>
</dbReference>
<reference evidence="3 5" key="1">
    <citation type="submission" date="2024-02" db="EMBL/GenBank/DDBJ databases">
        <authorList>
            <person name="Chen Y."/>
            <person name="Shah S."/>
            <person name="Dougan E. K."/>
            <person name="Thang M."/>
            <person name="Chan C."/>
        </authorList>
    </citation>
    <scope>NUCLEOTIDE SEQUENCE [LARGE SCALE GENOMIC DNA]</scope>
</reference>
<gene>
    <name evidence="3" type="ORF">SCF082_LOCUS49515</name>
    <name evidence="4" type="ORF">SCF082_LOCUS49658</name>
</gene>
<dbReference type="PROSITE" id="PS51354">
    <property type="entry name" value="GLUTAREDOXIN_2"/>
    <property type="match status" value="1"/>
</dbReference>
<dbReference type="PANTHER" id="PTHR10293">
    <property type="entry name" value="GLUTAREDOXIN FAMILY MEMBER"/>
    <property type="match status" value="1"/>
</dbReference>
<dbReference type="InterPro" id="IPR036249">
    <property type="entry name" value="Thioredoxin-like_sf"/>
</dbReference>
<protein>
    <submittedName>
        <fullName evidence="3">Monothiol glutaredoxin-S17 (AtGrxS17)</fullName>
    </submittedName>
</protein>
<dbReference type="Pfam" id="PF00462">
    <property type="entry name" value="Glutaredoxin"/>
    <property type="match status" value="1"/>
</dbReference>
<evidence type="ECO:0000313" key="4">
    <source>
        <dbReference type="EMBL" id="CAK9106604.1"/>
    </source>
</evidence>
<comment type="caution">
    <text evidence="3">The sequence shown here is derived from an EMBL/GenBank/DDBJ whole genome shotgun (WGS) entry which is preliminary data.</text>
</comment>
<dbReference type="Proteomes" id="UP001642464">
    <property type="component" value="Unassembled WGS sequence"/>
</dbReference>
<accession>A0ABP0S1U2</accession>
<evidence type="ECO:0000259" key="2">
    <source>
        <dbReference type="Pfam" id="PF00462"/>
    </source>
</evidence>
<proteinExistence type="predicted"/>
<evidence type="ECO:0000313" key="3">
    <source>
        <dbReference type="EMBL" id="CAK9106295.1"/>
    </source>
</evidence>